<evidence type="ECO:0000256" key="2">
    <source>
        <dbReference type="ARBA" id="ARBA00023315"/>
    </source>
</evidence>
<dbReference type="Gene3D" id="3.40.630.30">
    <property type="match status" value="1"/>
</dbReference>
<gene>
    <name evidence="5" type="ORF">CcCBS67573_g01688</name>
</gene>
<dbReference type="PROSITE" id="PS51186">
    <property type="entry name" value="GNAT"/>
    <property type="match status" value="1"/>
</dbReference>
<protein>
    <recommendedName>
        <fullName evidence="4">N-acetyltransferase domain-containing protein</fullName>
    </recommendedName>
</protein>
<accession>A0A507FKR8</accession>
<dbReference type="GO" id="GO:0007064">
    <property type="term" value="P:mitotic sister chromatid cohesion"/>
    <property type="evidence" value="ECO:0007669"/>
    <property type="project" value="TreeGrafter"/>
</dbReference>
<feature type="domain" description="N-acetyltransferase" evidence="4">
    <location>
        <begin position="94"/>
        <end position="255"/>
    </location>
</feature>
<dbReference type="GO" id="GO:0016747">
    <property type="term" value="F:acyltransferase activity, transferring groups other than amino-acyl groups"/>
    <property type="evidence" value="ECO:0007669"/>
    <property type="project" value="InterPro"/>
</dbReference>
<dbReference type="GO" id="GO:0031415">
    <property type="term" value="C:NatA complex"/>
    <property type="evidence" value="ECO:0007669"/>
    <property type="project" value="TreeGrafter"/>
</dbReference>
<dbReference type="Pfam" id="PF00583">
    <property type="entry name" value="Acetyltransf_1"/>
    <property type="match status" value="1"/>
</dbReference>
<feature type="region of interest" description="Disordered" evidence="3">
    <location>
        <begin position="39"/>
        <end position="58"/>
    </location>
</feature>
<dbReference type="AlphaFoldDB" id="A0A507FKR8"/>
<proteinExistence type="predicted"/>
<dbReference type="STRING" id="246404.A0A507FKR8"/>
<organism evidence="5 6">
    <name type="scientific">Chytriomyces confervae</name>
    <dbReference type="NCBI Taxonomy" id="246404"/>
    <lineage>
        <taxon>Eukaryota</taxon>
        <taxon>Fungi</taxon>
        <taxon>Fungi incertae sedis</taxon>
        <taxon>Chytridiomycota</taxon>
        <taxon>Chytridiomycota incertae sedis</taxon>
        <taxon>Chytridiomycetes</taxon>
        <taxon>Chytridiales</taxon>
        <taxon>Chytriomycetaceae</taxon>
        <taxon>Chytriomyces</taxon>
    </lineage>
</organism>
<dbReference type="InterPro" id="IPR000182">
    <property type="entry name" value="GNAT_dom"/>
</dbReference>
<dbReference type="SUPFAM" id="SSF55729">
    <property type="entry name" value="Acyl-CoA N-acyltransferases (Nat)"/>
    <property type="match status" value="1"/>
</dbReference>
<keyword evidence="1" id="KW-0808">Transferase</keyword>
<name>A0A507FKR8_9FUNG</name>
<keyword evidence="6" id="KW-1185">Reference proteome</keyword>
<evidence type="ECO:0000256" key="3">
    <source>
        <dbReference type="SAM" id="MobiDB-lite"/>
    </source>
</evidence>
<evidence type="ECO:0000313" key="6">
    <source>
        <dbReference type="Proteomes" id="UP000320333"/>
    </source>
</evidence>
<dbReference type="PANTHER" id="PTHR42919:SF8">
    <property type="entry name" value="N-ALPHA-ACETYLTRANSFERASE 50"/>
    <property type="match status" value="1"/>
</dbReference>
<dbReference type="CDD" id="cd04301">
    <property type="entry name" value="NAT_SF"/>
    <property type="match status" value="1"/>
</dbReference>
<dbReference type="EMBL" id="QEAP01000030">
    <property type="protein sequence ID" value="TPX77021.1"/>
    <property type="molecule type" value="Genomic_DNA"/>
</dbReference>
<comment type="caution">
    <text evidence="5">The sequence shown here is derived from an EMBL/GenBank/DDBJ whole genome shotgun (WGS) entry which is preliminary data.</text>
</comment>
<dbReference type="Proteomes" id="UP000320333">
    <property type="component" value="Unassembled WGS sequence"/>
</dbReference>
<reference evidence="5 6" key="1">
    <citation type="journal article" date="2019" name="Sci. Rep.">
        <title>Comparative genomics of chytrid fungi reveal insights into the obligate biotrophic and pathogenic lifestyle of Synchytrium endobioticum.</title>
        <authorList>
            <person name="van de Vossenberg B.T.L.H."/>
            <person name="Warris S."/>
            <person name="Nguyen H.D.T."/>
            <person name="van Gent-Pelzer M.P.E."/>
            <person name="Joly D.L."/>
            <person name="van de Geest H.C."/>
            <person name="Bonants P.J.M."/>
            <person name="Smith D.S."/>
            <person name="Levesque C.A."/>
            <person name="van der Lee T.A.J."/>
        </authorList>
    </citation>
    <scope>NUCLEOTIDE SEQUENCE [LARGE SCALE GENOMIC DNA]</scope>
    <source>
        <strain evidence="5 6">CBS 675.73</strain>
    </source>
</reference>
<evidence type="ECO:0000313" key="5">
    <source>
        <dbReference type="EMBL" id="TPX77021.1"/>
    </source>
</evidence>
<sequence>MHETVDHKDASWASVARKNKDRALTHLIRPFNSMLESTRSSLAPLSPPTNHNHRSDYSFGLSPSKPLIPSLFTLPVRSDRSNEFNPQLSGSLSLSLESVSQATLPNLQSFNAHNFPVRYGADFYTKVLDNRGLSVLLVDRRGGRSHVVAALLARRQFVSAQGAYDVYIMTVGVDASFRRSGIASMLIQTLVDKCEREKDGFLRSFVLHVHVGNPGALDLYLKNGFHLVSRAVGYYALNPDVSDPKDAWVLTRRLESMSAVSSVW</sequence>
<evidence type="ECO:0000259" key="4">
    <source>
        <dbReference type="PROSITE" id="PS51186"/>
    </source>
</evidence>
<keyword evidence="2" id="KW-0012">Acyltransferase</keyword>
<dbReference type="InterPro" id="IPR016181">
    <property type="entry name" value="Acyl_CoA_acyltransferase"/>
</dbReference>
<dbReference type="OrthoDB" id="47374at2759"/>
<evidence type="ECO:0000256" key="1">
    <source>
        <dbReference type="ARBA" id="ARBA00022679"/>
    </source>
</evidence>
<dbReference type="InterPro" id="IPR051556">
    <property type="entry name" value="N-term/lysine_N-AcTrnsfr"/>
</dbReference>
<dbReference type="PANTHER" id="PTHR42919">
    <property type="entry name" value="N-ALPHA-ACETYLTRANSFERASE"/>
    <property type="match status" value="1"/>
</dbReference>